<proteinExistence type="predicted"/>
<comment type="caution">
    <text evidence="1">The sequence shown here is derived from an EMBL/GenBank/DDBJ whole genome shotgun (WGS) entry which is preliminary data.</text>
</comment>
<evidence type="ECO:0008006" key="3">
    <source>
        <dbReference type="Google" id="ProtNLM"/>
    </source>
</evidence>
<protein>
    <recommendedName>
        <fullName evidence="3">Helix-turn-helix domain-containing protein</fullName>
    </recommendedName>
</protein>
<organism evidence="1 2">
    <name type="scientific">Lentzea atacamensis</name>
    <dbReference type="NCBI Taxonomy" id="531938"/>
    <lineage>
        <taxon>Bacteria</taxon>
        <taxon>Bacillati</taxon>
        <taxon>Actinomycetota</taxon>
        <taxon>Actinomycetes</taxon>
        <taxon>Pseudonocardiales</taxon>
        <taxon>Pseudonocardiaceae</taxon>
        <taxon>Lentzea</taxon>
    </lineage>
</organism>
<dbReference type="AlphaFoldDB" id="A0A316IC62"/>
<evidence type="ECO:0000313" key="1">
    <source>
        <dbReference type="EMBL" id="PWK90383.1"/>
    </source>
</evidence>
<sequence>MPLSEDNSPFEMARRATRKAEFTRALKQLLKESELSLKQLAEKAGSELPRTTAHNLVTKQFPKREGQLRAFLTGCGVSTEDITRWVKEWQRLLFNEQQADSPDASA</sequence>
<accession>A0A316IC62</accession>
<reference evidence="1 2" key="1">
    <citation type="submission" date="2018-05" db="EMBL/GenBank/DDBJ databases">
        <title>Genomic Encyclopedia of Type Strains, Phase IV (KMG-IV): sequencing the most valuable type-strain genomes for metagenomic binning, comparative biology and taxonomic classification.</title>
        <authorList>
            <person name="Goeker M."/>
        </authorList>
    </citation>
    <scope>NUCLEOTIDE SEQUENCE [LARGE SCALE GENOMIC DNA]</scope>
    <source>
        <strain evidence="1 2">DSM 45480</strain>
    </source>
</reference>
<name>A0A316IC62_9PSEU</name>
<dbReference type="EMBL" id="QGHB01000001">
    <property type="protein sequence ID" value="PWK90383.1"/>
    <property type="molecule type" value="Genomic_DNA"/>
</dbReference>
<evidence type="ECO:0000313" key="2">
    <source>
        <dbReference type="Proteomes" id="UP000246005"/>
    </source>
</evidence>
<dbReference type="Proteomes" id="UP000246005">
    <property type="component" value="Unassembled WGS sequence"/>
</dbReference>
<gene>
    <name evidence="1" type="ORF">C8D88_101399</name>
</gene>